<dbReference type="EMBL" id="CP110257">
    <property type="protein sequence ID" value="UZD54477.1"/>
    <property type="molecule type" value="Genomic_DNA"/>
</dbReference>
<proteinExistence type="predicted"/>
<keyword evidence="2" id="KW-1185">Reference proteome</keyword>
<dbReference type="InterPro" id="IPR009609">
    <property type="entry name" value="Phosphonate_metab_PhnG"/>
</dbReference>
<evidence type="ECO:0000313" key="2">
    <source>
        <dbReference type="Proteomes" id="UP001163266"/>
    </source>
</evidence>
<organism evidence="1 2">
    <name type="scientific">Caldimonas aquatica</name>
    <dbReference type="NCBI Taxonomy" id="376175"/>
    <lineage>
        <taxon>Bacteria</taxon>
        <taxon>Pseudomonadati</taxon>
        <taxon>Pseudomonadota</taxon>
        <taxon>Betaproteobacteria</taxon>
        <taxon>Burkholderiales</taxon>
        <taxon>Sphaerotilaceae</taxon>
        <taxon>Caldimonas</taxon>
    </lineage>
</organism>
<evidence type="ECO:0000313" key="1">
    <source>
        <dbReference type="EMBL" id="UZD54477.1"/>
    </source>
</evidence>
<keyword evidence="1" id="KW-0456">Lyase</keyword>
<dbReference type="RefSeq" id="WP_264892045.1">
    <property type="nucleotide sequence ID" value="NZ_CP110257.1"/>
</dbReference>
<reference evidence="1" key="1">
    <citation type="submission" date="2022-10" db="EMBL/GenBank/DDBJ databases">
        <title>Complete genome sequence of Schlegelella aquatica LMG 23380.</title>
        <authorList>
            <person name="Musilova J."/>
            <person name="Kourilova X."/>
            <person name="Bezdicek M."/>
            <person name="Hermankova K."/>
            <person name="Obruca S."/>
            <person name="Sedlar K."/>
        </authorList>
    </citation>
    <scope>NUCLEOTIDE SEQUENCE</scope>
    <source>
        <strain evidence="1">LMG 23380</strain>
    </source>
</reference>
<dbReference type="GO" id="GO:0016829">
    <property type="term" value="F:lyase activity"/>
    <property type="evidence" value="ECO:0007669"/>
    <property type="project" value="UniProtKB-KW"/>
</dbReference>
<dbReference type="NCBIfam" id="TIGR03293">
    <property type="entry name" value="PhnG_redo"/>
    <property type="match status" value="1"/>
</dbReference>
<accession>A0ABY6MR49</accession>
<gene>
    <name evidence="1" type="primary">phnG</name>
    <name evidence="1" type="ORF">OMP39_12535</name>
</gene>
<sequence>MSEPSPSPVLRCDAKARRQWLSVLARSSREALERHAAPLARRHPGQWLRPPEHGLVMLRGRIGNTGDRFNLGEATVTRCALTLSGPDGHTSVGVGYVLGRDAERAHWIACVDACLQQPAWQADVWRQVIAPLQAHTAERHARERAAVAPSRVEFFTLQPELS</sequence>
<name>A0ABY6MR49_9BURK</name>
<protein>
    <submittedName>
        <fullName evidence="1">Phosphonate C-P lyase system protein PhnG</fullName>
    </submittedName>
</protein>
<dbReference type="Proteomes" id="UP001163266">
    <property type="component" value="Chromosome"/>
</dbReference>
<dbReference type="Pfam" id="PF06754">
    <property type="entry name" value="PhnG"/>
    <property type="match status" value="1"/>
</dbReference>